<dbReference type="Pfam" id="PF01928">
    <property type="entry name" value="CYTH"/>
    <property type="match status" value="1"/>
</dbReference>
<dbReference type="Gene3D" id="2.40.320.10">
    <property type="entry name" value="Hypothetical Protein Pfu-838710-001"/>
    <property type="match status" value="1"/>
</dbReference>
<proteinExistence type="predicted"/>
<name>A0A432WD89_9GAMM</name>
<organism evidence="2 3">
    <name type="scientific">Aliidiomarina soli</name>
    <dbReference type="NCBI Taxonomy" id="1928574"/>
    <lineage>
        <taxon>Bacteria</taxon>
        <taxon>Pseudomonadati</taxon>
        <taxon>Pseudomonadota</taxon>
        <taxon>Gammaproteobacteria</taxon>
        <taxon>Alteromonadales</taxon>
        <taxon>Idiomarinaceae</taxon>
        <taxon>Aliidiomarina</taxon>
    </lineage>
</organism>
<dbReference type="EMBL" id="PIPO01000006">
    <property type="protein sequence ID" value="RUO30371.1"/>
    <property type="molecule type" value="Genomic_DNA"/>
</dbReference>
<dbReference type="GO" id="GO:0050355">
    <property type="term" value="F:inorganic triphosphate phosphatase activity"/>
    <property type="evidence" value="ECO:0007669"/>
    <property type="project" value="InterPro"/>
</dbReference>
<evidence type="ECO:0000313" key="2">
    <source>
        <dbReference type="EMBL" id="RUO30371.1"/>
    </source>
</evidence>
<accession>A0A432WD89</accession>
<dbReference type="GO" id="GO:0046872">
    <property type="term" value="F:metal ion binding"/>
    <property type="evidence" value="ECO:0007669"/>
    <property type="project" value="TreeGrafter"/>
</dbReference>
<reference evidence="2 3" key="1">
    <citation type="journal article" date="2011" name="Front. Microbiol.">
        <title>Genomic signatures of strain selection and enhancement in Bacillus atrophaeus var. globigii, a historical biowarfare simulant.</title>
        <authorList>
            <person name="Gibbons H.S."/>
            <person name="Broomall S.M."/>
            <person name="McNew L.A."/>
            <person name="Daligault H."/>
            <person name="Chapman C."/>
            <person name="Bruce D."/>
            <person name="Karavis M."/>
            <person name="Krepps M."/>
            <person name="McGregor P.A."/>
            <person name="Hong C."/>
            <person name="Park K.H."/>
            <person name="Akmal A."/>
            <person name="Feldman A."/>
            <person name="Lin J.S."/>
            <person name="Chang W.E."/>
            <person name="Higgs B.W."/>
            <person name="Demirev P."/>
            <person name="Lindquist J."/>
            <person name="Liem A."/>
            <person name="Fochler E."/>
            <person name="Read T.D."/>
            <person name="Tapia R."/>
            <person name="Johnson S."/>
            <person name="Bishop-Lilly K.A."/>
            <person name="Detter C."/>
            <person name="Han C."/>
            <person name="Sozhamannan S."/>
            <person name="Rosenzweig C.N."/>
            <person name="Skowronski E.W."/>
        </authorList>
    </citation>
    <scope>NUCLEOTIDE SEQUENCE [LARGE SCALE GENOMIC DNA]</scope>
    <source>
        <strain evidence="2 3">Y4G10-17</strain>
    </source>
</reference>
<protein>
    <recommendedName>
        <fullName evidence="1">CYTH domain-containing protein</fullName>
    </recommendedName>
</protein>
<comment type="caution">
    <text evidence="2">The sequence shown here is derived from an EMBL/GenBank/DDBJ whole genome shotgun (WGS) entry which is preliminary data.</text>
</comment>
<dbReference type="CDD" id="cd07756">
    <property type="entry name" value="CYTH-like_Pase_CHAD"/>
    <property type="match status" value="1"/>
</dbReference>
<evidence type="ECO:0000259" key="1">
    <source>
        <dbReference type="PROSITE" id="PS51707"/>
    </source>
</evidence>
<dbReference type="InterPro" id="IPR033469">
    <property type="entry name" value="CYTH-like_dom_sf"/>
</dbReference>
<dbReference type="AlphaFoldDB" id="A0A432WD89"/>
<evidence type="ECO:0000313" key="3">
    <source>
        <dbReference type="Proteomes" id="UP000287823"/>
    </source>
</evidence>
<dbReference type="InterPro" id="IPR039013">
    <property type="entry name" value="YgiF"/>
</dbReference>
<dbReference type="PANTHER" id="PTHR39569">
    <property type="entry name" value="INORGANIC TRIPHOSPHATASE"/>
    <property type="match status" value="1"/>
</dbReference>
<dbReference type="SUPFAM" id="SSF55154">
    <property type="entry name" value="CYTH-like phosphatases"/>
    <property type="match status" value="1"/>
</dbReference>
<dbReference type="SMART" id="SM01118">
    <property type="entry name" value="CYTH"/>
    <property type="match status" value="1"/>
</dbReference>
<dbReference type="InterPro" id="IPR023577">
    <property type="entry name" value="CYTH_domain"/>
</dbReference>
<dbReference type="Proteomes" id="UP000287823">
    <property type="component" value="Unassembled WGS sequence"/>
</dbReference>
<feature type="domain" description="CYTH" evidence="1">
    <location>
        <begin position="7"/>
        <end position="215"/>
    </location>
</feature>
<dbReference type="PROSITE" id="PS51707">
    <property type="entry name" value="CYTH"/>
    <property type="match status" value="1"/>
</dbReference>
<sequence length="215" mass="24495">MTQDSSATESELKFTLSDDSAVALMQYLTQQMQPQTTLQLSNEYFDTSDGQLNHHRIGCRIRRWFTEGEQHAEQTVKLAGQIIDGLHQRPEYNLPQGKQLKPNLTSFPSTMWPDKLNVSAVNDALEMQFKVEFERRRWHGGWPLSAPVCELEIVLDQGVIQAGEKQEPVFEVEMELLSGDLQGLVDCGETLASRFNLQHFNKSKAERGFRLARGE</sequence>
<dbReference type="RefSeq" id="WP_126799852.1">
    <property type="nucleotide sequence ID" value="NZ_PIPO01000006.1"/>
</dbReference>
<keyword evidence="3" id="KW-1185">Reference proteome</keyword>
<dbReference type="PANTHER" id="PTHR39569:SF1">
    <property type="entry name" value="INORGANIC TRIPHOSPHATASE"/>
    <property type="match status" value="1"/>
</dbReference>
<gene>
    <name evidence="2" type="ORF">CWE14_13480</name>
</gene>